<keyword evidence="3" id="KW-1185">Reference proteome</keyword>
<protein>
    <submittedName>
        <fullName evidence="2">Uncharacterized protein</fullName>
    </submittedName>
</protein>
<dbReference type="RefSeq" id="XP_022394815.1">
    <property type="nucleotide sequence ID" value="XM_022527303.1"/>
</dbReference>
<feature type="region of interest" description="Disordered" evidence="1">
    <location>
        <begin position="1"/>
        <end position="49"/>
    </location>
</feature>
<dbReference type="GeneID" id="34443563"/>
<comment type="caution">
    <text evidence="2">The sequence shown here is derived from an EMBL/GenBank/DDBJ whole genome shotgun (WGS) entry which is preliminary data.</text>
</comment>
<name>A0A1F8AIG4_9EURO</name>
<organism evidence="2 3">
    <name type="scientific">Aspergillus bombycis</name>
    <dbReference type="NCBI Taxonomy" id="109264"/>
    <lineage>
        <taxon>Eukaryota</taxon>
        <taxon>Fungi</taxon>
        <taxon>Dikarya</taxon>
        <taxon>Ascomycota</taxon>
        <taxon>Pezizomycotina</taxon>
        <taxon>Eurotiomycetes</taxon>
        <taxon>Eurotiomycetidae</taxon>
        <taxon>Eurotiales</taxon>
        <taxon>Aspergillaceae</taxon>
        <taxon>Aspergillus</taxon>
    </lineage>
</organism>
<reference evidence="2 3" key="1">
    <citation type="journal article" date="2016" name="Genome Biol. Evol.">
        <title>Draft genome sequence of an aflatoxigenic Aspergillus species, A. bombycis.</title>
        <authorList>
            <person name="Moore G.G."/>
            <person name="Mack B.M."/>
            <person name="Beltz S.B."/>
            <person name="Gilbert M.K."/>
        </authorList>
    </citation>
    <scope>NUCLEOTIDE SEQUENCE [LARGE SCALE GENOMIC DNA]</scope>
    <source>
        <strain evidence="3">NRRL 26010</strain>
    </source>
</reference>
<evidence type="ECO:0000313" key="3">
    <source>
        <dbReference type="Proteomes" id="UP000179179"/>
    </source>
</evidence>
<accession>A0A1F8AIG4</accession>
<dbReference type="AlphaFoldDB" id="A0A1F8AIG4"/>
<sequence length="421" mass="47711">MTSRKRGAPSDETQSPRKIQTRGSRATERLLPSPACPGEIKTRDRGPPFKIPPGSDVFEAFAKVRADKDLTDEEVFLELLTTYDIPLSTFSQISAKKLEASFSNVTYRQIAPYVWLDPNEAGQDMLRLDVFRSRIATDMFRNIVCDVEDTLIQYGPLDCHENEETRSRFIASLFTRIVCVFNGIVVNKPETLLESEFTRKGRVEHHFITLGSVSIVFIEVKKSMSMGRQGLNVKGQILAECAAGDYANMEQGHWVPILAILCNGNDFEFFVFDSSAKEIYSSRRIAGIITNELGDHADLLISTKRTCEYLFDWFIMGYINSLRSFGHRSLKRSHTKKRESTSQWESALANAHAAHWHLREAAEAAKKQRFRDAETTASKGLEQLKQSVSEIPHEPLYARSLESLWDGSMPLEEALSDRIIF</sequence>
<dbReference type="OrthoDB" id="5418029at2759"/>
<dbReference type="EMBL" id="LYCR01000001">
    <property type="protein sequence ID" value="OGM51098.1"/>
    <property type="molecule type" value="Genomic_DNA"/>
</dbReference>
<dbReference type="Proteomes" id="UP000179179">
    <property type="component" value="Unassembled WGS sequence"/>
</dbReference>
<evidence type="ECO:0000313" key="2">
    <source>
        <dbReference type="EMBL" id="OGM51098.1"/>
    </source>
</evidence>
<gene>
    <name evidence="2" type="ORF">ABOM_000173</name>
</gene>
<proteinExistence type="predicted"/>
<evidence type="ECO:0000256" key="1">
    <source>
        <dbReference type="SAM" id="MobiDB-lite"/>
    </source>
</evidence>
<feature type="compositionally biased region" description="Polar residues" evidence="1">
    <location>
        <begin position="11"/>
        <end position="24"/>
    </location>
</feature>